<keyword evidence="1" id="KW-0677">Repeat</keyword>
<dbReference type="SUPFAM" id="SSF47576">
    <property type="entry name" value="Calponin-homology domain, CH-domain"/>
    <property type="match status" value="1"/>
</dbReference>
<dbReference type="InterPro" id="IPR036872">
    <property type="entry name" value="CH_dom_sf"/>
</dbReference>
<keyword evidence="2" id="KW-0009">Actin-binding</keyword>
<dbReference type="Pfam" id="PF00307">
    <property type="entry name" value="CH"/>
    <property type="match status" value="1"/>
</dbReference>
<gene>
    <name evidence="4" type="ORF">AAG570_011445</name>
</gene>
<evidence type="ECO:0000259" key="3">
    <source>
        <dbReference type="PROSITE" id="PS50021"/>
    </source>
</evidence>
<reference evidence="4 5" key="1">
    <citation type="submission" date="2024-07" db="EMBL/GenBank/DDBJ databases">
        <title>Chromosome-level genome assembly of the water stick insect Ranatra chinensis (Heteroptera: Nepidae).</title>
        <authorList>
            <person name="Liu X."/>
        </authorList>
    </citation>
    <scope>NUCLEOTIDE SEQUENCE [LARGE SCALE GENOMIC DNA]</scope>
    <source>
        <strain evidence="4">Cailab_2021Rc</strain>
        <tissue evidence="4">Muscle</tissue>
    </source>
</reference>
<evidence type="ECO:0000256" key="2">
    <source>
        <dbReference type="ARBA" id="ARBA00023203"/>
    </source>
</evidence>
<dbReference type="AlphaFoldDB" id="A0ABD0Z2V9"/>
<dbReference type="Gene3D" id="1.10.418.10">
    <property type="entry name" value="Calponin-like domain"/>
    <property type="match status" value="2"/>
</dbReference>
<dbReference type="Pfam" id="PF00435">
    <property type="entry name" value="Spectrin"/>
    <property type="match status" value="2"/>
</dbReference>
<dbReference type="GO" id="GO:0003779">
    <property type="term" value="F:actin binding"/>
    <property type="evidence" value="ECO:0007669"/>
    <property type="project" value="UniProtKB-KW"/>
</dbReference>
<dbReference type="CDD" id="cd00176">
    <property type="entry name" value="SPEC"/>
    <property type="match status" value="1"/>
</dbReference>
<dbReference type="Proteomes" id="UP001558652">
    <property type="component" value="Unassembled WGS sequence"/>
</dbReference>
<protein>
    <recommendedName>
        <fullName evidence="3">Calponin-homology (CH) domain-containing protein</fullName>
    </recommendedName>
</protein>
<accession>A0ABD0Z2V9</accession>
<keyword evidence="5" id="KW-1185">Reference proteome</keyword>
<dbReference type="FunFam" id="1.10.418.10:FF:000032">
    <property type="entry name" value="utrophin isoform X1"/>
    <property type="match status" value="1"/>
</dbReference>
<evidence type="ECO:0000256" key="1">
    <source>
        <dbReference type="ARBA" id="ARBA00022737"/>
    </source>
</evidence>
<sequence length="495" mass="56746">SDEREDVQKKTFAKWINSQLTKVKLVNISSNDIVDGNPKLILGLVWSIIQHWQVHSHLKELMTDMEQTNLEKTLLLWCRKNTQNYAGVDIRNFTTSWSDGLAFNALLHRFRPELFDFELISKRTPAARLEHAFKFAQLQLNIERLLDPEDVNTSVPDKKSIMMYVMCLFQSLPHSSSPLPFTVILFSFQAELLGNGGGSEVDSRPVSIATNVSVELGGYQVALEEVLTWLLEAEDRLNLDEQVASSLEDVKRQFHNHESFISELYRHREGVGAVLEEGVRMLTEGGLSRDEEEEVRLQMRLLNSRWETLRINAIQKQSKIYDAVMTLQDREVESLRQWMTSTEDRISRMGSEVGPDSDSLRTQLHSHSELQEDIKRQQAVVDSLSHFVVVVDENSAETHSQIEDQLSALAERWAHICQWAQERGGRLQSALGRLNRIETELSALETWARDQEAALKRMEARPTSEIGEILERIKHLQVLNIRRPSRKTTCGLPLT</sequence>
<dbReference type="FunFam" id="1.20.58.60:FF:000075">
    <property type="entry name" value="utrophin isoform X1"/>
    <property type="match status" value="1"/>
</dbReference>
<dbReference type="SUPFAM" id="SSF46966">
    <property type="entry name" value="Spectrin repeat"/>
    <property type="match status" value="2"/>
</dbReference>
<dbReference type="PROSITE" id="PS00020">
    <property type="entry name" value="ACTININ_2"/>
    <property type="match status" value="1"/>
</dbReference>
<dbReference type="InterPro" id="IPR002017">
    <property type="entry name" value="Spectrin_repeat"/>
</dbReference>
<dbReference type="PANTHER" id="PTHR11915">
    <property type="entry name" value="SPECTRIN/FILAMIN RELATED CYTOSKELETAL PROTEIN"/>
    <property type="match status" value="1"/>
</dbReference>
<dbReference type="Gene3D" id="1.20.58.60">
    <property type="match status" value="2"/>
</dbReference>
<dbReference type="InterPro" id="IPR018159">
    <property type="entry name" value="Spectrin/alpha-actinin"/>
</dbReference>
<dbReference type="SMART" id="SM00033">
    <property type="entry name" value="CH"/>
    <property type="match status" value="1"/>
</dbReference>
<organism evidence="4 5">
    <name type="scientific">Ranatra chinensis</name>
    <dbReference type="NCBI Taxonomy" id="642074"/>
    <lineage>
        <taxon>Eukaryota</taxon>
        <taxon>Metazoa</taxon>
        <taxon>Ecdysozoa</taxon>
        <taxon>Arthropoda</taxon>
        <taxon>Hexapoda</taxon>
        <taxon>Insecta</taxon>
        <taxon>Pterygota</taxon>
        <taxon>Neoptera</taxon>
        <taxon>Paraneoptera</taxon>
        <taxon>Hemiptera</taxon>
        <taxon>Heteroptera</taxon>
        <taxon>Panheteroptera</taxon>
        <taxon>Nepomorpha</taxon>
        <taxon>Nepidae</taxon>
        <taxon>Ranatrinae</taxon>
        <taxon>Ranatra</taxon>
    </lineage>
</organism>
<feature type="non-terminal residue" evidence="4">
    <location>
        <position position="1"/>
    </location>
</feature>
<dbReference type="PROSITE" id="PS50021">
    <property type="entry name" value="CH"/>
    <property type="match status" value="1"/>
</dbReference>
<evidence type="ECO:0000313" key="5">
    <source>
        <dbReference type="Proteomes" id="UP001558652"/>
    </source>
</evidence>
<feature type="domain" description="Calponin-homology (CH)" evidence="3">
    <location>
        <begin position="68"/>
        <end position="173"/>
    </location>
</feature>
<dbReference type="InterPro" id="IPR001715">
    <property type="entry name" value="CH_dom"/>
</dbReference>
<dbReference type="EMBL" id="JBFDAA010000006">
    <property type="protein sequence ID" value="KAL1131833.1"/>
    <property type="molecule type" value="Genomic_DNA"/>
</dbReference>
<evidence type="ECO:0000313" key="4">
    <source>
        <dbReference type="EMBL" id="KAL1131833.1"/>
    </source>
</evidence>
<name>A0ABD0Z2V9_9HEMI</name>
<dbReference type="InterPro" id="IPR001589">
    <property type="entry name" value="Actinin_actin-bd_CS"/>
</dbReference>
<dbReference type="SMART" id="SM00150">
    <property type="entry name" value="SPEC"/>
    <property type="match status" value="2"/>
</dbReference>
<proteinExistence type="predicted"/>
<comment type="caution">
    <text evidence="4">The sequence shown here is derived from an EMBL/GenBank/DDBJ whole genome shotgun (WGS) entry which is preliminary data.</text>
</comment>
<dbReference type="GO" id="GO:0005737">
    <property type="term" value="C:cytoplasm"/>
    <property type="evidence" value="ECO:0007669"/>
    <property type="project" value="UniProtKB-ARBA"/>
</dbReference>